<dbReference type="PANTHER" id="PTHR11266">
    <property type="entry name" value="PEROXISOMAL MEMBRANE PROTEIN 2, PXMP2 MPV17"/>
    <property type="match status" value="1"/>
</dbReference>
<dbReference type="OrthoDB" id="430207at2759"/>
<evidence type="ECO:0000256" key="7">
    <source>
        <dbReference type="SAM" id="MobiDB-lite"/>
    </source>
</evidence>
<comment type="subcellular location">
    <subcellularLocation>
        <location evidence="1">Membrane</location>
        <topology evidence="1">Multi-pass membrane protein</topology>
    </subcellularLocation>
</comment>
<proteinExistence type="inferred from homology"/>
<keyword evidence="4" id="KW-1133">Transmembrane helix</keyword>
<name>A0A139A2J2_GONPJ</name>
<evidence type="ECO:0000313" key="9">
    <source>
        <dbReference type="Proteomes" id="UP000070544"/>
    </source>
</evidence>
<dbReference type="AlphaFoldDB" id="A0A139A2J2"/>
<reference evidence="8 9" key="1">
    <citation type="journal article" date="2015" name="Genome Biol. Evol.">
        <title>Phylogenomic analyses indicate that early fungi evolved digesting cell walls of algal ancestors of land plants.</title>
        <authorList>
            <person name="Chang Y."/>
            <person name="Wang S."/>
            <person name="Sekimoto S."/>
            <person name="Aerts A.L."/>
            <person name="Choi C."/>
            <person name="Clum A."/>
            <person name="LaButti K.M."/>
            <person name="Lindquist E.A."/>
            <person name="Yee Ngan C."/>
            <person name="Ohm R.A."/>
            <person name="Salamov A.A."/>
            <person name="Grigoriev I.V."/>
            <person name="Spatafora J.W."/>
            <person name="Berbee M.L."/>
        </authorList>
    </citation>
    <scope>NUCLEOTIDE SEQUENCE [LARGE SCALE GENOMIC DNA]</scope>
    <source>
        <strain evidence="8 9">JEL478</strain>
    </source>
</reference>
<evidence type="ECO:0000313" key="8">
    <source>
        <dbReference type="EMBL" id="KXS10765.1"/>
    </source>
</evidence>
<accession>A0A139A2J2</accession>
<dbReference type="EMBL" id="KQ965814">
    <property type="protein sequence ID" value="KXS10765.1"/>
    <property type="molecule type" value="Genomic_DNA"/>
</dbReference>
<dbReference type="STRING" id="1344416.A0A139A2J2"/>
<feature type="region of interest" description="Disordered" evidence="7">
    <location>
        <begin position="46"/>
        <end position="66"/>
    </location>
</feature>
<dbReference type="Pfam" id="PF04117">
    <property type="entry name" value="Mpv17_PMP22"/>
    <property type="match status" value="1"/>
</dbReference>
<keyword evidence="5" id="KW-0472">Membrane</keyword>
<keyword evidence="9" id="KW-1185">Reference proteome</keyword>
<evidence type="ECO:0000256" key="6">
    <source>
        <dbReference type="RuleBase" id="RU363053"/>
    </source>
</evidence>
<comment type="similarity">
    <text evidence="2 6">Belongs to the peroxisomal membrane protein PXMP2/4 family.</text>
</comment>
<organism evidence="8 9">
    <name type="scientific">Gonapodya prolifera (strain JEL478)</name>
    <name type="common">Monoblepharis prolifera</name>
    <dbReference type="NCBI Taxonomy" id="1344416"/>
    <lineage>
        <taxon>Eukaryota</taxon>
        <taxon>Fungi</taxon>
        <taxon>Fungi incertae sedis</taxon>
        <taxon>Chytridiomycota</taxon>
        <taxon>Chytridiomycota incertae sedis</taxon>
        <taxon>Monoblepharidomycetes</taxon>
        <taxon>Monoblepharidales</taxon>
        <taxon>Gonapodyaceae</taxon>
        <taxon>Gonapodya</taxon>
    </lineage>
</organism>
<keyword evidence="3" id="KW-0812">Transmembrane</keyword>
<evidence type="ECO:0000256" key="5">
    <source>
        <dbReference type="ARBA" id="ARBA00023136"/>
    </source>
</evidence>
<sequence length="238" mass="26181">MFHSLLSRYLTLLETRPIATKAVTASAIAAAGDVLAQAIESRAATKPSPFNNASATSGSSTPSHHRDSDARMAWWSPSRTLRLASFGFLFAGPVTHYWYITLDRLVSPSMTARSALLKMAIDQTTMAPASVAVFFTYHGLYQGWEWDRIKKKVEREAWPTLVANWVLWPAALLVSFRFVPLDLRVLWMNVVGLGWGTYLSLVQQEPHHAAPLDSTAVSLTSEPSVKERGAAMTHGGNP</sequence>
<protein>
    <submittedName>
        <fullName evidence="8">Uncharacterized protein</fullName>
    </submittedName>
</protein>
<evidence type="ECO:0000256" key="1">
    <source>
        <dbReference type="ARBA" id="ARBA00004141"/>
    </source>
</evidence>
<gene>
    <name evidence="8" type="ORF">M427DRAFT_158774</name>
</gene>
<dbReference type="Proteomes" id="UP000070544">
    <property type="component" value="Unassembled WGS sequence"/>
</dbReference>
<evidence type="ECO:0000256" key="2">
    <source>
        <dbReference type="ARBA" id="ARBA00006824"/>
    </source>
</evidence>
<evidence type="ECO:0000256" key="4">
    <source>
        <dbReference type="ARBA" id="ARBA00022989"/>
    </source>
</evidence>
<dbReference type="GO" id="GO:0016020">
    <property type="term" value="C:membrane"/>
    <property type="evidence" value="ECO:0007669"/>
    <property type="project" value="UniProtKB-SubCell"/>
</dbReference>
<dbReference type="InterPro" id="IPR007248">
    <property type="entry name" value="Mpv17_PMP22"/>
</dbReference>
<evidence type="ECO:0000256" key="3">
    <source>
        <dbReference type="ARBA" id="ARBA00022692"/>
    </source>
</evidence>
<feature type="compositionally biased region" description="Polar residues" evidence="7">
    <location>
        <begin position="48"/>
        <end position="62"/>
    </location>
</feature>
<dbReference type="GO" id="GO:0005737">
    <property type="term" value="C:cytoplasm"/>
    <property type="evidence" value="ECO:0007669"/>
    <property type="project" value="TreeGrafter"/>
</dbReference>